<evidence type="ECO:0000256" key="1">
    <source>
        <dbReference type="SAM" id="Phobius"/>
    </source>
</evidence>
<dbReference type="AlphaFoldDB" id="A0A4R3L567"/>
<accession>A0A4R3L567</accession>
<proteinExistence type="predicted"/>
<reference evidence="2 3" key="1">
    <citation type="submission" date="2019-03" db="EMBL/GenBank/DDBJ databases">
        <title>Genomic Encyclopedia of Type Strains, Phase IV (KMG-IV): sequencing the most valuable type-strain genomes for metagenomic binning, comparative biology and taxonomic classification.</title>
        <authorList>
            <person name="Goeker M."/>
        </authorList>
    </citation>
    <scope>NUCLEOTIDE SEQUENCE [LARGE SCALE GENOMIC DNA]</scope>
    <source>
        <strain evidence="2 3">DSM 45707</strain>
    </source>
</reference>
<comment type="caution">
    <text evidence="2">The sequence shown here is derived from an EMBL/GenBank/DDBJ whole genome shotgun (WGS) entry which is preliminary data.</text>
</comment>
<dbReference type="EMBL" id="SMAG01000018">
    <property type="protein sequence ID" value="TCS92080.1"/>
    <property type="molecule type" value="Genomic_DNA"/>
</dbReference>
<evidence type="ECO:0000313" key="3">
    <source>
        <dbReference type="Proteomes" id="UP000294937"/>
    </source>
</evidence>
<keyword evidence="1" id="KW-1133">Transmembrane helix</keyword>
<gene>
    <name evidence="2" type="ORF">EDD58_1187</name>
</gene>
<keyword evidence="1" id="KW-0472">Membrane</keyword>
<evidence type="ECO:0000313" key="2">
    <source>
        <dbReference type="EMBL" id="TCS92080.1"/>
    </source>
</evidence>
<feature type="transmembrane region" description="Helical" evidence="1">
    <location>
        <begin position="7"/>
        <end position="28"/>
    </location>
</feature>
<name>A0A4R3L567_9BACL</name>
<protein>
    <submittedName>
        <fullName evidence="2">Uncharacterized protein</fullName>
    </submittedName>
</protein>
<dbReference type="RefSeq" id="WP_131926865.1">
    <property type="nucleotide sequence ID" value="NZ_SMAG01000018.1"/>
</dbReference>
<organism evidence="2 3">
    <name type="scientific">Hazenella coriacea</name>
    <dbReference type="NCBI Taxonomy" id="1179467"/>
    <lineage>
        <taxon>Bacteria</taxon>
        <taxon>Bacillati</taxon>
        <taxon>Bacillota</taxon>
        <taxon>Bacilli</taxon>
        <taxon>Bacillales</taxon>
        <taxon>Thermoactinomycetaceae</taxon>
        <taxon>Hazenella</taxon>
    </lineage>
</organism>
<feature type="transmembrane region" description="Helical" evidence="1">
    <location>
        <begin position="40"/>
        <end position="62"/>
    </location>
</feature>
<sequence>MEKKTMIIYGIMMSVGVFVVMMIGAYVIKKLEIEYPISSYLIGGVLVLYILIMFIVFVINILKRR</sequence>
<dbReference type="Proteomes" id="UP000294937">
    <property type="component" value="Unassembled WGS sequence"/>
</dbReference>
<keyword evidence="3" id="KW-1185">Reference proteome</keyword>
<keyword evidence="1" id="KW-0812">Transmembrane</keyword>